<feature type="region of interest" description="Disordered" evidence="2">
    <location>
        <begin position="468"/>
        <end position="493"/>
    </location>
</feature>
<feature type="region of interest" description="Disordered" evidence="2">
    <location>
        <begin position="822"/>
        <end position="864"/>
    </location>
</feature>
<feature type="compositionally biased region" description="Low complexity" evidence="2">
    <location>
        <begin position="843"/>
        <end position="855"/>
    </location>
</feature>
<dbReference type="PROSITE" id="PS50157">
    <property type="entry name" value="ZINC_FINGER_C2H2_2"/>
    <property type="match status" value="1"/>
</dbReference>
<dbReference type="CDD" id="cd01650">
    <property type="entry name" value="RT_nLTR_like"/>
    <property type="match status" value="1"/>
</dbReference>
<feature type="non-terminal residue" evidence="5">
    <location>
        <position position="1777"/>
    </location>
</feature>
<dbReference type="Proteomes" id="UP000887116">
    <property type="component" value="Unassembled WGS sequence"/>
</dbReference>
<feature type="compositionally biased region" description="Polar residues" evidence="2">
    <location>
        <begin position="233"/>
        <end position="243"/>
    </location>
</feature>
<feature type="domain" description="C2H2-type" evidence="3">
    <location>
        <begin position="785"/>
        <end position="807"/>
    </location>
</feature>
<keyword evidence="6" id="KW-1185">Reference proteome</keyword>
<dbReference type="InterPro" id="IPR013087">
    <property type="entry name" value="Znf_C2H2_type"/>
</dbReference>
<evidence type="ECO:0000259" key="4">
    <source>
        <dbReference type="PROSITE" id="PS50878"/>
    </source>
</evidence>
<comment type="caution">
    <text evidence="5">The sequence shown here is derived from an EMBL/GenBank/DDBJ whole genome shotgun (WGS) entry which is preliminary data.</text>
</comment>
<dbReference type="SUPFAM" id="SSF56672">
    <property type="entry name" value="DNA/RNA polymerases"/>
    <property type="match status" value="1"/>
</dbReference>
<dbReference type="GO" id="GO:0071897">
    <property type="term" value="P:DNA biosynthetic process"/>
    <property type="evidence" value="ECO:0007669"/>
    <property type="project" value="UniProtKB-ARBA"/>
</dbReference>
<sequence>MPNKSRKSFSQPSFSSTPRRHSRGSPVAHRTRRQISFRRAVELGLCKMCFRTFPNPQTLWDHLRDSHASSPRREHCLNAFPLEYHFYSNDASAALDDREFFFGPGRLFSHQSSGLPTHCSEPVSPATSLHDIQVDLTERGLLLETANNVPSMSRSLGSLVEIGKSQSVNEVCLRSTSLPSGLDTSKIVSSPLPPLSLRQNHRPCELSLVVEDASKVPLHPCELSLCAEDANAGKSTSPGSQEVTTHDSSSESPNRPQINVGDAVHGQVSLAPVSHEEQLNSQSASPAEPTVPTCEPTCAGSPSCVGSPDDAPSSSYQQDSRLQKSFVKKVKRKDSSKNQDSASACSTPLVTTTECPQSTKTARPVVTGGSEPPSPNILDIVLAGDISIPSSPELSSLVAEWGDRITGSPPAPAFPGPTYAQVAAKASEGMTKRATLLSCEVCRRKFYTESGLKVHKCFTTKTVDRSSSNQVEPTKNEVVTQPRHESQRFSSKVKRSVVPLSTTRTAVEVNSAPVQKVSGQVLMKKVVPPAKFKCQFCEKPFRTEAGRVTHTAKIHGIPTEAGLSRLKSVSSPPKEGRWCPWCVGYVFDNFNKQKHDELYHSVQAQTSSGTLGPLACGACSFVAKSRKGLYYHKRNFHPQDTTRQVSQDNSTLKSAGKFPKAALASPQSVTQKSGTQSATNTKVQVPSCELPDISLSGDILSYSFPLSRIFKCPVDNCSFKCKTKNWFTSNTSIKRHLATFHRKRNTTVAFQCKICQAKFKSKPSRHGCLKESGLFSEQTSGPLNWVCNECGVDFPSKIGLANHSLSHKKFEIRENEVPLFIPAPPKEKRVSRRQRVQQHSEGPPSAAPLAAPASPRQDPVGEQGVEESVLVDIPETRILASFREPLNQLLEHDDLEGASEDFFKITEDLVSVVKDHFRIRSTDNVQRPNAGRTGQIDLLDPQAVQKCYGWNRRKLIRHLTAAQSDRCAISKAAIAQHFNTLWQAPENDLPDIELDCPDRPPVVHHFTPKFVASCLQSAENSAPGPDGVMYKHWREIDPGSTVICAVFNICLKLKKVPPEWKKASTVLIHKSGDLGDVDNWRPIALSNTLYKLFAKCLARSLADWFETYEVLSPAQKGFTPFDGVIEHNFLLSQHIDHARTNKTESLVAWLDISNAFGSVPHKAIFQALARVGVDHDLIDLISDLYNNASSSILTNEGPTDQIVIKRGVKQGCPLSGALFNLVINETLNEVQGNEQEKRILAFADDLVLLAKTQAQLQDLIDLTCASLEKLQLKVNPQKCATLHLSGHTPVGSRPTHFVMNDQEIRALGDGEHFRYLGKPVGFWIGRDYSSINDAIADGHKIANSKLSPWQKIDALKAFFFPALNFAMRTAQFPKGDWTRIQGSMVKEVKEILSLPQKASVSYLFGDRAQGGCGIPESSKDSDYYLIDTAFKLLTSNDEEIAVKALAQLIKTVRHRIKRPPTNGDLASYLSGAMEEMEDTTNVLQNAWTVARSASKRQHITWAFHDDLPSLSFHGHTITATNRKKILKTLHTFNREEHIEKLLSLRSQGKAIECVAAHPASNHFLGSGKFTRFADWRFIHPARLNLLPVNGAKQWTDNALKRCRRCGAPSETLPHVLNHCRISSAAWTKRHNAVLERIRKAVAFRGRILSQNKAVGSTGLRPDLVAEIDGKIFVIDVTIPFDNRLQAFEVARKTKIDKYQPLIPVFRAMGHQEVKIVPIVVGSLGAWDATNDQFLKTVATKSYLALLRKLCVSDSIRWSRDIYTEHMTGHRQYENEAR</sequence>
<evidence type="ECO:0000313" key="5">
    <source>
        <dbReference type="EMBL" id="GFR14272.1"/>
    </source>
</evidence>
<dbReference type="InterPro" id="IPR000477">
    <property type="entry name" value="RT_dom"/>
</dbReference>
<dbReference type="Gene3D" id="3.30.70.270">
    <property type="match status" value="1"/>
</dbReference>
<organism evidence="5 6">
    <name type="scientific">Trichonephila clavata</name>
    <name type="common">Joro spider</name>
    <name type="synonym">Nephila clavata</name>
    <dbReference type="NCBI Taxonomy" id="2740835"/>
    <lineage>
        <taxon>Eukaryota</taxon>
        <taxon>Metazoa</taxon>
        <taxon>Ecdysozoa</taxon>
        <taxon>Arthropoda</taxon>
        <taxon>Chelicerata</taxon>
        <taxon>Arachnida</taxon>
        <taxon>Araneae</taxon>
        <taxon>Araneomorphae</taxon>
        <taxon>Entelegynae</taxon>
        <taxon>Araneoidea</taxon>
        <taxon>Nephilidae</taxon>
        <taxon>Trichonephila</taxon>
    </lineage>
</organism>
<dbReference type="OrthoDB" id="10014409at2759"/>
<dbReference type="EMBL" id="BMAO01017239">
    <property type="protein sequence ID" value="GFR14272.1"/>
    <property type="molecule type" value="Genomic_DNA"/>
</dbReference>
<feature type="region of interest" description="Disordered" evidence="2">
    <location>
        <begin position="273"/>
        <end position="346"/>
    </location>
</feature>
<dbReference type="PROSITE" id="PS50878">
    <property type="entry name" value="RT_POL"/>
    <property type="match status" value="1"/>
</dbReference>
<dbReference type="PROSITE" id="PS00028">
    <property type="entry name" value="ZINC_FINGER_C2H2_1"/>
    <property type="match status" value="3"/>
</dbReference>
<dbReference type="Pfam" id="PF00078">
    <property type="entry name" value="RVT_1"/>
    <property type="match status" value="1"/>
</dbReference>
<evidence type="ECO:0000313" key="6">
    <source>
        <dbReference type="Proteomes" id="UP000887116"/>
    </source>
</evidence>
<keyword evidence="1" id="KW-0862">Zinc</keyword>
<feature type="domain" description="Reverse transcriptase" evidence="4">
    <location>
        <begin position="1049"/>
        <end position="1320"/>
    </location>
</feature>
<dbReference type="GO" id="GO:0008270">
    <property type="term" value="F:zinc ion binding"/>
    <property type="evidence" value="ECO:0007669"/>
    <property type="project" value="UniProtKB-KW"/>
</dbReference>
<evidence type="ECO:0000256" key="2">
    <source>
        <dbReference type="SAM" id="MobiDB-lite"/>
    </source>
</evidence>
<dbReference type="InterPro" id="IPR043128">
    <property type="entry name" value="Rev_trsase/Diguanyl_cyclase"/>
</dbReference>
<feature type="compositionally biased region" description="Low complexity" evidence="2">
    <location>
        <begin position="8"/>
        <end position="17"/>
    </location>
</feature>
<dbReference type="InterPro" id="IPR043502">
    <property type="entry name" value="DNA/RNA_pol_sf"/>
</dbReference>
<feature type="compositionally biased region" description="Polar residues" evidence="2">
    <location>
        <begin position="468"/>
        <end position="479"/>
    </location>
</feature>
<protein>
    <submittedName>
        <fullName evidence="5">Retrovirus-related Pol polyprotein from type-1 retrotransposable element R2</fullName>
    </submittedName>
</protein>
<feature type="region of interest" description="Disordered" evidence="2">
    <location>
        <begin position="231"/>
        <end position="260"/>
    </location>
</feature>
<keyword evidence="1" id="KW-0863">Zinc-finger</keyword>
<dbReference type="PANTHER" id="PTHR19446">
    <property type="entry name" value="REVERSE TRANSCRIPTASES"/>
    <property type="match status" value="1"/>
</dbReference>
<name>A0A8X6LMX7_TRICU</name>
<evidence type="ECO:0000256" key="1">
    <source>
        <dbReference type="PROSITE-ProRule" id="PRU00042"/>
    </source>
</evidence>
<feature type="region of interest" description="Disordered" evidence="2">
    <location>
        <begin position="1"/>
        <end position="33"/>
    </location>
</feature>
<proteinExistence type="predicted"/>
<reference evidence="5" key="1">
    <citation type="submission" date="2020-07" db="EMBL/GenBank/DDBJ databases">
        <title>Multicomponent nature underlies the extraordinary mechanical properties of spider dragline silk.</title>
        <authorList>
            <person name="Kono N."/>
            <person name="Nakamura H."/>
            <person name="Mori M."/>
            <person name="Yoshida Y."/>
            <person name="Ohtoshi R."/>
            <person name="Malay A.D."/>
            <person name="Moran D.A.P."/>
            <person name="Tomita M."/>
            <person name="Numata K."/>
            <person name="Arakawa K."/>
        </authorList>
    </citation>
    <scope>NUCLEOTIDE SEQUENCE</scope>
</reference>
<dbReference type="SMART" id="SM00355">
    <property type="entry name" value="ZnF_C2H2"/>
    <property type="match status" value="6"/>
</dbReference>
<gene>
    <name evidence="5" type="ORF">TNCT_423441</name>
</gene>
<keyword evidence="1" id="KW-0479">Metal-binding</keyword>
<feature type="compositionally biased region" description="Basic residues" evidence="2">
    <location>
        <begin position="18"/>
        <end position="33"/>
    </location>
</feature>
<accession>A0A8X6LMX7</accession>
<evidence type="ECO:0000259" key="3">
    <source>
        <dbReference type="PROSITE" id="PS50157"/>
    </source>
</evidence>